<dbReference type="GO" id="GO:0000287">
    <property type="term" value="F:magnesium ion binding"/>
    <property type="evidence" value="ECO:0007669"/>
    <property type="project" value="InterPro"/>
</dbReference>
<dbReference type="FunFam" id="1.10.510.10:FF:000010">
    <property type="entry name" value="Ribosomal protein S6 kinase"/>
    <property type="match status" value="1"/>
</dbReference>
<evidence type="ECO:0000313" key="18">
    <source>
        <dbReference type="EMBL" id="MDE47278.1"/>
    </source>
</evidence>
<keyword evidence="5" id="KW-0677">Repeat</keyword>
<dbReference type="AlphaFoldDB" id="A0A6G1SA57"/>
<evidence type="ECO:0000256" key="4">
    <source>
        <dbReference type="ARBA" id="ARBA00022679"/>
    </source>
</evidence>
<dbReference type="FunFam" id="1.10.510.10:FF:001170">
    <property type="entry name" value="Ribosomal protein S6 kinase alpha-1"/>
    <property type="match status" value="1"/>
</dbReference>
<reference evidence="18" key="1">
    <citation type="submission" date="2018-10" db="EMBL/GenBank/DDBJ databases">
        <title>Transcriptome assembly of Aceria tosichella (Wheat curl mite) Type 2.</title>
        <authorList>
            <person name="Scully E.D."/>
            <person name="Geib S.M."/>
            <person name="Palmer N.A."/>
            <person name="Gupta A.K."/>
            <person name="Sarath G."/>
            <person name="Tatineni S."/>
        </authorList>
    </citation>
    <scope>NUCLEOTIDE SEQUENCE</scope>
    <source>
        <strain evidence="18">LincolnNE</strain>
    </source>
</reference>
<evidence type="ECO:0000256" key="7">
    <source>
        <dbReference type="ARBA" id="ARBA00022777"/>
    </source>
</evidence>
<evidence type="ECO:0000256" key="8">
    <source>
        <dbReference type="ARBA" id="ARBA00022840"/>
    </source>
</evidence>
<comment type="cofactor">
    <cofactor evidence="11">
        <name>Mg(2+)</name>
        <dbReference type="ChEBI" id="CHEBI:18420"/>
    </cofactor>
</comment>
<evidence type="ECO:0000259" key="16">
    <source>
        <dbReference type="PROSITE" id="PS50011"/>
    </source>
</evidence>
<accession>A0A6G1SA57</accession>
<organism evidence="18">
    <name type="scientific">Aceria tosichella</name>
    <name type="common">wheat curl mite</name>
    <dbReference type="NCBI Taxonomy" id="561515"/>
    <lineage>
        <taxon>Eukaryota</taxon>
        <taxon>Metazoa</taxon>
        <taxon>Ecdysozoa</taxon>
        <taxon>Arthropoda</taxon>
        <taxon>Chelicerata</taxon>
        <taxon>Arachnida</taxon>
        <taxon>Acari</taxon>
        <taxon>Acariformes</taxon>
        <taxon>Trombidiformes</taxon>
        <taxon>Prostigmata</taxon>
        <taxon>Eupodina</taxon>
        <taxon>Eriophyoidea</taxon>
        <taxon>Eriophyidae</taxon>
        <taxon>Eriophyinae</taxon>
        <taxon>Aceriini</taxon>
        <taxon>Aceria</taxon>
    </lineage>
</organism>
<name>A0A6G1SA57_9ACAR</name>
<dbReference type="Gene3D" id="3.30.200.20">
    <property type="entry name" value="Phosphorylase Kinase, domain 1"/>
    <property type="match status" value="2"/>
</dbReference>
<dbReference type="GO" id="GO:0004674">
    <property type="term" value="F:protein serine/threonine kinase activity"/>
    <property type="evidence" value="ECO:0007669"/>
    <property type="project" value="UniProtKB-KW"/>
</dbReference>
<keyword evidence="6 11" id="KW-0547">Nucleotide-binding</keyword>
<evidence type="ECO:0000256" key="5">
    <source>
        <dbReference type="ARBA" id="ARBA00022737"/>
    </source>
</evidence>
<feature type="region of interest" description="Disordered" evidence="15">
    <location>
        <begin position="405"/>
        <end position="443"/>
    </location>
</feature>
<feature type="binding site" evidence="13 14">
    <location>
        <position position="104"/>
    </location>
    <ligand>
        <name>ATP</name>
        <dbReference type="ChEBI" id="CHEBI:30616"/>
    </ligand>
</feature>
<dbReference type="InterPro" id="IPR016239">
    <property type="entry name" value="Ribosomal_S6_kinase_II"/>
</dbReference>
<evidence type="ECO:0000256" key="1">
    <source>
        <dbReference type="ARBA" id="ARBA00009804"/>
    </source>
</evidence>
<dbReference type="PIRSF" id="PIRSF000606">
    <property type="entry name" value="Ribsml_S6_kin_2"/>
    <property type="match status" value="1"/>
</dbReference>
<dbReference type="InterPro" id="IPR017441">
    <property type="entry name" value="Protein_kinase_ATP_BS"/>
</dbReference>
<evidence type="ECO:0000259" key="17">
    <source>
        <dbReference type="PROSITE" id="PS51285"/>
    </source>
</evidence>
<dbReference type="SMART" id="SM00220">
    <property type="entry name" value="S_TKc"/>
    <property type="match status" value="2"/>
</dbReference>
<dbReference type="SUPFAM" id="SSF56112">
    <property type="entry name" value="Protein kinase-like (PK-like)"/>
    <property type="match status" value="2"/>
</dbReference>
<keyword evidence="2 11" id="KW-0723">Serine/threonine-protein kinase</keyword>
<comment type="similarity">
    <text evidence="1 11">Belongs to the protein kinase superfamily. AGC Ser/Thr protein kinase family. S6 kinase subfamily.</text>
</comment>
<evidence type="ECO:0000256" key="12">
    <source>
        <dbReference type="PIRSR" id="PIRSR000606-50"/>
    </source>
</evidence>
<evidence type="ECO:0000256" key="15">
    <source>
        <dbReference type="SAM" id="MobiDB-lite"/>
    </source>
</evidence>
<dbReference type="PROSITE" id="PS50011">
    <property type="entry name" value="PROTEIN_KINASE_DOM"/>
    <property type="match status" value="2"/>
</dbReference>
<dbReference type="EMBL" id="GGYP01002507">
    <property type="protein sequence ID" value="MDE47278.1"/>
    <property type="molecule type" value="Transcribed_RNA"/>
</dbReference>
<feature type="domain" description="Protein kinase" evidence="16">
    <location>
        <begin position="72"/>
        <end position="329"/>
    </location>
</feature>
<dbReference type="InterPro" id="IPR000961">
    <property type="entry name" value="AGC-kinase_C"/>
</dbReference>
<dbReference type="InterPro" id="IPR011009">
    <property type="entry name" value="Kinase-like_dom_sf"/>
</dbReference>
<dbReference type="Pfam" id="PF00069">
    <property type="entry name" value="Pkinase"/>
    <property type="match status" value="2"/>
</dbReference>
<keyword evidence="3" id="KW-0597">Phosphoprotein</keyword>
<dbReference type="EC" id="2.7.11.1" evidence="11"/>
<gene>
    <name evidence="18" type="primary">rps6ka6</name>
    <name evidence="18" type="ORF">g.16940</name>
</gene>
<dbReference type="PANTHER" id="PTHR24351">
    <property type="entry name" value="RIBOSOMAL PROTEIN S6 KINASE"/>
    <property type="match status" value="1"/>
</dbReference>
<feature type="compositionally biased region" description="Polar residues" evidence="15">
    <location>
        <begin position="22"/>
        <end position="31"/>
    </location>
</feature>
<evidence type="ECO:0000256" key="13">
    <source>
        <dbReference type="PIRSR" id="PIRSR000606-51"/>
    </source>
</evidence>
<comment type="catalytic activity">
    <reaction evidence="9 11">
        <text>L-threonyl-[protein] + ATP = O-phospho-L-threonyl-[protein] + ADP + H(+)</text>
        <dbReference type="Rhea" id="RHEA:46608"/>
        <dbReference type="Rhea" id="RHEA-COMP:11060"/>
        <dbReference type="Rhea" id="RHEA-COMP:11605"/>
        <dbReference type="ChEBI" id="CHEBI:15378"/>
        <dbReference type="ChEBI" id="CHEBI:30013"/>
        <dbReference type="ChEBI" id="CHEBI:30616"/>
        <dbReference type="ChEBI" id="CHEBI:61977"/>
        <dbReference type="ChEBI" id="CHEBI:456216"/>
        <dbReference type="EC" id="2.7.11.1"/>
    </reaction>
</comment>
<feature type="binding site" evidence="13">
    <location>
        <begin position="78"/>
        <end position="86"/>
    </location>
    <ligand>
        <name>ATP</name>
        <dbReference type="ChEBI" id="CHEBI:30616"/>
    </ligand>
</feature>
<feature type="active site" description="Proton acceptor" evidence="12">
    <location>
        <position position="597"/>
    </location>
</feature>
<sequence length="800" mass="90055">MPLANLAPWTIFQNQENIKPYQVDQSASVSPEEQPMQEGDDQNGDEGDVNFDEIDVASITKPHHPHPDCNQFRPIKLLGCGSFAKVFLVKKLVGPDAGTLYALKVLRKAKLRFRDRLRSKKERDILVDVQHPFIVRLNYAFQTEGKLFLVLDFIRGGDLFTRLNSEVMFTEEDVKFYLAESLLALTHLHSLGIIYRDLKPENILLDEEGHIKLTDFGLSKEALDDKAYSFCGTVEYMSPEVIARHGHTKSADFWSLGVVMYEMLTGVLPFHGENRKETMHQIVKIKLSMPLYLSIEAQSLLRSLFKRNPANRLGSGPRGGKDIMDHKFFNSIDFEKLYLREVKPPFIPACPPDSAYLIDEHDSVQESPGVPASANAKELFRGFSFVAPSLARQCDELDHLLDTHKNNTDNNNNNNVHMSQDYSDKHKHDDMQAPNKTTKLRGACPNLPGPSSGIMINTNTSGVVNGSSLNRVATIQLKEYEFLEEIASGAYSVCKKVRKKSTGSIYACKIIDKYQRDCSEEVEILLRFSSHPNIVSLHQVIEDVQYTYLIMEHLSGGELLDHLLSQKYFTEREASSVLEVIAVTVKYLHDNGVVHRDLKPSNILYSDKTKQPSSIKICDFGFAKQIRAENGLLATPCYTASWVAPEVLLEQGYDQACDIWSLGVLLYTMLAGNTPFATGDESSPKKILQKIGTGNVDLSSGNWRSISFQAKDLVQKMLHADPKRRIHISDVLAHIWITDRDKLPHTKLNHGEVRRIKESVNKVFQSSILARTAEFKLKNIEMSDIAKRRAAARSGSLGAH</sequence>
<keyword evidence="4 11" id="KW-0808">Transferase</keyword>
<feature type="active site" description="Proton acceptor" evidence="12">
    <location>
        <position position="197"/>
    </location>
</feature>
<dbReference type="InterPro" id="IPR000719">
    <property type="entry name" value="Prot_kinase_dom"/>
</dbReference>
<keyword evidence="7 11" id="KW-0418">Kinase</keyword>
<evidence type="ECO:0000256" key="6">
    <source>
        <dbReference type="ARBA" id="ARBA00022741"/>
    </source>
</evidence>
<evidence type="ECO:0000256" key="11">
    <source>
        <dbReference type="PIRNR" id="PIRNR000606"/>
    </source>
</evidence>
<evidence type="ECO:0000256" key="3">
    <source>
        <dbReference type="ARBA" id="ARBA00022553"/>
    </source>
</evidence>
<evidence type="ECO:0000256" key="9">
    <source>
        <dbReference type="ARBA" id="ARBA00047899"/>
    </source>
</evidence>
<dbReference type="GO" id="GO:0005524">
    <property type="term" value="F:ATP binding"/>
    <property type="evidence" value="ECO:0007669"/>
    <property type="project" value="UniProtKB-UniRule"/>
</dbReference>
<dbReference type="Gene3D" id="1.10.510.10">
    <property type="entry name" value="Transferase(Phosphotransferase) domain 1"/>
    <property type="match status" value="2"/>
</dbReference>
<evidence type="ECO:0000256" key="10">
    <source>
        <dbReference type="ARBA" id="ARBA00048679"/>
    </source>
</evidence>
<feature type="domain" description="AGC-kinase C-terminal" evidence="17">
    <location>
        <begin position="330"/>
        <end position="395"/>
    </location>
</feature>
<proteinExistence type="inferred from homology"/>
<protein>
    <recommendedName>
        <fullName evidence="11">Ribosomal protein S6 kinase</fullName>
        <ecNumber evidence="11">2.7.11.1</ecNumber>
    </recommendedName>
</protein>
<feature type="domain" description="Protein kinase" evidence="16">
    <location>
        <begin position="480"/>
        <end position="737"/>
    </location>
</feature>
<feature type="region of interest" description="Disordered" evidence="15">
    <location>
        <begin position="22"/>
        <end position="47"/>
    </location>
</feature>
<dbReference type="PROSITE" id="PS00108">
    <property type="entry name" value="PROTEIN_KINASE_ST"/>
    <property type="match status" value="2"/>
</dbReference>
<comment type="catalytic activity">
    <reaction evidence="10 11">
        <text>L-seryl-[protein] + ATP = O-phospho-L-seryl-[protein] + ADP + H(+)</text>
        <dbReference type="Rhea" id="RHEA:17989"/>
        <dbReference type="Rhea" id="RHEA-COMP:9863"/>
        <dbReference type="Rhea" id="RHEA-COMP:11604"/>
        <dbReference type="ChEBI" id="CHEBI:15378"/>
        <dbReference type="ChEBI" id="CHEBI:29999"/>
        <dbReference type="ChEBI" id="CHEBI:30616"/>
        <dbReference type="ChEBI" id="CHEBI:83421"/>
        <dbReference type="ChEBI" id="CHEBI:456216"/>
        <dbReference type="EC" id="2.7.11.1"/>
    </reaction>
</comment>
<dbReference type="GO" id="GO:0035556">
    <property type="term" value="P:intracellular signal transduction"/>
    <property type="evidence" value="ECO:0007669"/>
    <property type="project" value="InterPro"/>
</dbReference>
<dbReference type="PROSITE" id="PS51285">
    <property type="entry name" value="AGC_KINASE_CTER"/>
    <property type="match status" value="1"/>
</dbReference>
<dbReference type="InterPro" id="IPR008271">
    <property type="entry name" value="Ser/Thr_kinase_AS"/>
</dbReference>
<feature type="compositionally biased region" description="Acidic residues" evidence="15">
    <location>
        <begin position="38"/>
        <end position="47"/>
    </location>
</feature>
<keyword evidence="8 11" id="KW-0067">ATP-binding</keyword>
<dbReference type="PROSITE" id="PS00107">
    <property type="entry name" value="PROTEIN_KINASE_ATP"/>
    <property type="match status" value="1"/>
</dbReference>
<feature type="binding site" evidence="13">
    <location>
        <begin position="486"/>
        <end position="494"/>
    </location>
    <ligand>
        <name>ATP</name>
        <dbReference type="ChEBI" id="CHEBI:30616"/>
    </ligand>
</feature>
<evidence type="ECO:0000256" key="2">
    <source>
        <dbReference type="ARBA" id="ARBA00022527"/>
    </source>
</evidence>
<feature type="binding site" evidence="13">
    <location>
        <position position="509"/>
    </location>
    <ligand>
        <name>ATP</name>
        <dbReference type="ChEBI" id="CHEBI:30616"/>
    </ligand>
</feature>
<feature type="compositionally biased region" description="Basic and acidic residues" evidence="15">
    <location>
        <begin position="422"/>
        <end position="431"/>
    </location>
</feature>
<evidence type="ECO:0000256" key="14">
    <source>
        <dbReference type="PROSITE-ProRule" id="PRU10141"/>
    </source>
</evidence>